<sequence length="62" mass="6664">MAPGSDRKAEAATAYDAPVDNGGFEARRWRASHLNHRDRPTAEVVSRLGASAPSHLNHRDGG</sequence>
<accession>A0ABP8YJC7</accession>
<feature type="region of interest" description="Disordered" evidence="1">
    <location>
        <begin position="33"/>
        <end position="62"/>
    </location>
</feature>
<keyword evidence="3" id="KW-1185">Reference proteome</keyword>
<dbReference type="Proteomes" id="UP001499882">
    <property type="component" value="Unassembled WGS sequence"/>
</dbReference>
<dbReference type="EMBL" id="BAABKN010000006">
    <property type="protein sequence ID" value="GAA4729386.1"/>
    <property type="molecule type" value="Genomic_DNA"/>
</dbReference>
<evidence type="ECO:0000256" key="1">
    <source>
        <dbReference type="SAM" id="MobiDB-lite"/>
    </source>
</evidence>
<feature type="region of interest" description="Disordered" evidence="1">
    <location>
        <begin position="1"/>
        <end position="21"/>
    </location>
</feature>
<protein>
    <submittedName>
        <fullName evidence="2">Uncharacterized protein</fullName>
    </submittedName>
</protein>
<evidence type="ECO:0000313" key="2">
    <source>
        <dbReference type="EMBL" id="GAA4729386.1"/>
    </source>
</evidence>
<comment type="caution">
    <text evidence="2">The sequence shown here is derived from an EMBL/GenBank/DDBJ whole genome shotgun (WGS) entry which is preliminary data.</text>
</comment>
<organism evidence="2 3">
    <name type="scientific">Nocardioides endophyticus</name>
    <dbReference type="NCBI Taxonomy" id="1353775"/>
    <lineage>
        <taxon>Bacteria</taxon>
        <taxon>Bacillati</taxon>
        <taxon>Actinomycetota</taxon>
        <taxon>Actinomycetes</taxon>
        <taxon>Propionibacteriales</taxon>
        <taxon>Nocardioidaceae</taxon>
        <taxon>Nocardioides</taxon>
    </lineage>
</organism>
<proteinExistence type="predicted"/>
<evidence type="ECO:0000313" key="3">
    <source>
        <dbReference type="Proteomes" id="UP001499882"/>
    </source>
</evidence>
<name>A0ABP8YJC7_9ACTN</name>
<feature type="compositionally biased region" description="Basic and acidic residues" evidence="1">
    <location>
        <begin position="1"/>
        <end position="10"/>
    </location>
</feature>
<gene>
    <name evidence="2" type="ORF">GCM10023350_10860</name>
</gene>
<reference evidence="3" key="1">
    <citation type="journal article" date="2019" name="Int. J. Syst. Evol. Microbiol.">
        <title>The Global Catalogue of Microorganisms (GCM) 10K type strain sequencing project: providing services to taxonomists for standard genome sequencing and annotation.</title>
        <authorList>
            <consortium name="The Broad Institute Genomics Platform"/>
            <consortium name="The Broad Institute Genome Sequencing Center for Infectious Disease"/>
            <person name="Wu L."/>
            <person name="Ma J."/>
        </authorList>
    </citation>
    <scope>NUCLEOTIDE SEQUENCE [LARGE SCALE GENOMIC DNA]</scope>
    <source>
        <strain evidence="3">JCM 18532</strain>
    </source>
</reference>